<evidence type="ECO:0000313" key="15">
    <source>
        <dbReference type="EMBL" id="KVW91319.1"/>
    </source>
</evidence>
<evidence type="ECO:0000256" key="2">
    <source>
        <dbReference type="ARBA" id="ARBA00004429"/>
    </source>
</evidence>
<feature type="domain" description="Histidine kinase" evidence="12">
    <location>
        <begin position="275"/>
        <end position="486"/>
    </location>
</feature>
<dbReference type="Gene3D" id="1.10.287.130">
    <property type="match status" value="1"/>
</dbReference>
<accession>A0A119CT19</accession>
<keyword evidence="8" id="KW-0067">ATP-binding</keyword>
<evidence type="ECO:0000256" key="3">
    <source>
        <dbReference type="ARBA" id="ARBA00012438"/>
    </source>
</evidence>
<dbReference type="FunFam" id="3.30.450.20:FF:000060">
    <property type="entry name" value="Sensor protein FixL"/>
    <property type="match status" value="1"/>
</dbReference>
<sequence length="494" mass="55051">MKGLEQKGLLWLLESAADAMLITDSSGRIVLANTPAEALFGYTRAELLALSVESLIPPRFRATHVTRRQDYTAHPGSRVMGSGVELYGLRKDGGEFAADVSLSPLEGGYVLATVHDITRRKRAEEALAEQSARLAAIVETAVDAIITIDERGTIDSFNPAAERLFGYGRDEVLGRNVSQLMPSPYREAHDGYLEHYLATGEKRIIGLGREVVAQRKDGSTFPIELAVSEMRVGSRRLFTGLVHDISLRKQTEERQARLIHELESANEELKNFAYVVSHDLKAPLRAIGSLADWISTDQSEKLDAEGKEHLRLLIQRTRRMDSLIDGILQYSRVGRVREAVVAVDVNEIVQEALAMLAPPPQIRVEVAPDLPTVRAERTRILQVFQNLLSNAIKYLDKPEGLIRVGCVDHDQEWEFSVSDNGQGIETRHFKRIFQLFQTLAPKDRVESTGVGLSLVKKIVEMYGGRVWIESQPGAGSTFFFTLPRSGTTQQEQRN</sequence>
<evidence type="ECO:0000256" key="5">
    <source>
        <dbReference type="ARBA" id="ARBA00022679"/>
    </source>
</evidence>
<evidence type="ECO:0000259" key="14">
    <source>
        <dbReference type="PROSITE" id="PS50113"/>
    </source>
</evidence>
<dbReference type="PATRIC" id="fig|36861.3.peg.3180"/>
<feature type="domain" description="PAS" evidence="13">
    <location>
        <begin position="130"/>
        <end position="200"/>
    </location>
</feature>
<dbReference type="GO" id="GO:0006355">
    <property type="term" value="P:regulation of DNA-templated transcription"/>
    <property type="evidence" value="ECO:0007669"/>
    <property type="project" value="InterPro"/>
</dbReference>
<proteinExistence type="predicted"/>
<feature type="domain" description="PAS" evidence="13">
    <location>
        <begin position="5"/>
        <end position="58"/>
    </location>
</feature>
<dbReference type="SMART" id="SM00387">
    <property type="entry name" value="HATPase_c"/>
    <property type="match status" value="1"/>
</dbReference>
<dbReference type="GO" id="GO:0030295">
    <property type="term" value="F:protein kinase activator activity"/>
    <property type="evidence" value="ECO:0007669"/>
    <property type="project" value="TreeGrafter"/>
</dbReference>
<keyword evidence="9" id="KW-0472">Membrane</keyword>
<feature type="domain" description="PAC" evidence="14">
    <location>
        <begin position="207"/>
        <end position="257"/>
    </location>
</feature>
<dbReference type="Pfam" id="PF02518">
    <property type="entry name" value="HATPase_c"/>
    <property type="match status" value="1"/>
</dbReference>
<dbReference type="Gene3D" id="3.30.565.10">
    <property type="entry name" value="Histidine kinase-like ATPase, C-terminal domain"/>
    <property type="match status" value="1"/>
</dbReference>
<dbReference type="PROSITE" id="PS50112">
    <property type="entry name" value="PAS"/>
    <property type="match status" value="2"/>
</dbReference>
<evidence type="ECO:0000313" key="16">
    <source>
        <dbReference type="Proteomes" id="UP000064243"/>
    </source>
</evidence>
<comment type="catalytic activity">
    <reaction evidence="1">
        <text>ATP + protein L-histidine = ADP + protein N-phospho-L-histidine.</text>
        <dbReference type="EC" id="2.7.13.3"/>
    </reaction>
</comment>
<dbReference type="Proteomes" id="UP000064243">
    <property type="component" value="Unassembled WGS sequence"/>
</dbReference>
<keyword evidence="4" id="KW-0597">Phosphoprotein</keyword>
<dbReference type="Pfam" id="PF13426">
    <property type="entry name" value="PAS_9"/>
    <property type="match status" value="1"/>
</dbReference>
<comment type="caution">
    <text evidence="15">The sequence shown here is derived from an EMBL/GenBank/DDBJ whole genome shotgun (WGS) entry which is preliminary data.</text>
</comment>
<organism evidence="15 16">
    <name type="scientific">Thiobacillus denitrificans</name>
    <dbReference type="NCBI Taxonomy" id="36861"/>
    <lineage>
        <taxon>Bacteria</taxon>
        <taxon>Pseudomonadati</taxon>
        <taxon>Pseudomonadota</taxon>
        <taxon>Betaproteobacteria</taxon>
        <taxon>Nitrosomonadales</taxon>
        <taxon>Thiobacillaceae</taxon>
        <taxon>Thiobacillus</taxon>
    </lineage>
</organism>
<evidence type="ECO:0000256" key="1">
    <source>
        <dbReference type="ARBA" id="ARBA00000085"/>
    </source>
</evidence>
<keyword evidence="7 15" id="KW-0418">Kinase</keyword>
<dbReference type="InterPro" id="IPR004358">
    <property type="entry name" value="Sig_transdc_His_kin-like_C"/>
</dbReference>
<dbReference type="GO" id="GO:0005524">
    <property type="term" value="F:ATP binding"/>
    <property type="evidence" value="ECO:0007669"/>
    <property type="project" value="UniProtKB-KW"/>
</dbReference>
<dbReference type="Gene3D" id="3.30.450.20">
    <property type="entry name" value="PAS domain"/>
    <property type="match status" value="2"/>
</dbReference>
<dbReference type="InterPro" id="IPR036097">
    <property type="entry name" value="HisK_dim/P_sf"/>
</dbReference>
<dbReference type="GO" id="GO:0007234">
    <property type="term" value="P:osmosensory signaling via phosphorelay pathway"/>
    <property type="evidence" value="ECO:0007669"/>
    <property type="project" value="TreeGrafter"/>
</dbReference>
<dbReference type="InterPro" id="IPR000700">
    <property type="entry name" value="PAS-assoc_C"/>
</dbReference>
<dbReference type="InterPro" id="IPR035965">
    <property type="entry name" value="PAS-like_dom_sf"/>
</dbReference>
<dbReference type="InterPro" id="IPR003594">
    <property type="entry name" value="HATPase_dom"/>
</dbReference>
<evidence type="ECO:0000256" key="4">
    <source>
        <dbReference type="ARBA" id="ARBA00022553"/>
    </source>
</evidence>
<dbReference type="AlphaFoldDB" id="A0A119CT19"/>
<dbReference type="SUPFAM" id="SSF55785">
    <property type="entry name" value="PYP-like sensor domain (PAS domain)"/>
    <property type="match status" value="2"/>
</dbReference>
<dbReference type="InterPro" id="IPR000014">
    <property type="entry name" value="PAS"/>
</dbReference>
<evidence type="ECO:0000256" key="7">
    <source>
        <dbReference type="ARBA" id="ARBA00022777"/>
    </source>
</evidence>
<dbReference type="CDD" id="cd00130">
    <property type="entry name" value="PAS"/>
    <property type="match status" value="2"/>
</dbReference>
<name>A0A119CT19_THIDE</name>
<dbReference type="SUPFAM" id="SSF55874">
    <property type="entry name" value="ATPase domain of HSP90 chaperone/DNA topoisomerase II/histidine kinase"/>
    <property type="match status" value="1"/>
</dbReference>
<dbReference type="SMART" id="SM00091">
    <property type="entry name" value="PAS"/>
    <property type="match status" value="2"/>
</dbReference>
<dbReference type="CDD" id="cd00082">
    <property type="entry name" value="HisKA"/>
    <property type="match status" value="1"/>
</dbReference>
<evidence type="ECO:0000259" key="13">
    <source>
        <dbReference type="PROSITE" id="PS50112"/>
    </source>
</evidence>
<evidence type="ECO:0000259" key="12">
    <source>
        <dbReference type="PROSITE" id="PS50109"/>
    </source>
</evidence>
<dbReference type="Pfam" id="PF00512">
    <property type="entry name" value="HisKA"/>
    <property type="match status" value="1"/>
</dbReference>
<dbReference type="SUPFAM" id="SSF47384">
    <property type="entry name" value="Homodimeric domain of signal transducing histidine kinase"/>
    <property type="match status" value="1"/>
</dbReference>
<dbReference type="InterPro" id="IPR050351">
    <property type="entry name" value="BphY/WalK/GraS-like"/>
</dbReference>
<dbReference type="InterPro" id="IPR003661">
    <property type="entry name" value="HisK_dim/P_dom"/>
</dbReference>
<protein>
    <recommendedName>
        <fullName evidence="11">Sensor protein FixL</fullName>
        <ecNumber evidence="3">2.7.13.3</ecNumber>
    </recommendedName>
</protein>
<dbReference type="SMART" id="SM00388">
    <property type="entry name" value="HisKA"/>
    <property type="match status" value="1"/>
</dbReference>
<dbReference type="FunFam" id="3.30.565.10:FF:000006">
    <property type="entry name" value="Sensor histidine kinase WalK"/>
    <property type="match status" value="1"/>
</dbReference>
<dbReference type="GO" id="GO:0000156">
    <property type="term" value="F:phosphorelay response regulator activity"/>
    <property type="evidence" value="ECO:0007669"/>
    <property type="project" value="TreeGrafter"/>
</dbReference>
<keyword evidence="5" id="KW-0808">Transferase</keyword>
<dbReference type="EC" id="2.7.13.3" evidence="3"/>
<keyword evidence="6" id="KW-0547">Nucleotide-binding</keyword>
<dbReference type="NCBIfam" id="TIGR00229">
    <property type="entry name" value="sensory_box"/>
    <property type="match status" value="2"/>
</dbReference>
<dbReference type="PRINTS" id="PR00344">
    <property type="entry name" value="BCTRLSENSOR"/>
</dbReference>
<reference evidence="15 16" key="1">
    <citation type="journal article" date="2015" name="Appl. Environ. Microbiol.">
        <title>Aerobic and Anaerobic Thiosulfate Oxidation by a Cold-Adapted, Subglacial Chemoautotroph.</title>
        <authorList>
            <person name="Harrold Z.R."/>
            <person name="Skidmore M.L."/>
            <person name="Hamilton T.L."/>
            <person name="Desch L."/>
            <person name="Amada K."/>
            <person name="van Gelder W."/>
            <person name="Glover K."/>
            <person name="Roden E.E."/>
            <person name="Boyd E.S."/>
        </authorList>
    </citation>
    <scope>NUCLEOTIDE SEQUENCE [LARGE SCALE GENOMIC DNA]</scope>
    <source>
        <strain evidence="15 16">RG</strain>
    </source>
</reference>
<keyword evidence="16" id="KW-1185">Reference proteome</keyword>
<dbReference type="PANTHER" id="PTHR42878:SF15">
    <property type="entry name" value="BACTERIOPHYTOCHROME"/>
    <property type="match status" value="1"/>
</dbReference>
<dbReference type="PROSITE" id="PS50113">
    <property type="entry name" value="PAC"/>
    <property type="match status" value="1"/>
</dbReference>
<comment type="subcellular location">
    <subcellularLocation>
        <location evidence="2">Cell inner membrane</location>
        <topology evidence="2">Multi-pass membrane protein</topology>
    </subcellularLocation>
</comment>
<dbReference type="PROSITE" id="PS50109">
    <property type="entry name" value="HIS_KIN"/>
    <property type="match status" value="1"/>
</dbReference>
<dbReference type="InterPro" id="IPR036890">
    <property type="entry name" value="HATPase_C_sf"/>
</dbReference>
<dbReference type="InterPro" id="IPR005467">
    <property type="entry name" value="His_kinase_dom"/>
</dbReference>
<evidence type="ECO:0000256" key="6">
    <source>
        <dbReference type="ARBA" id="ARBA00022741"/>
    </source>
</evidence>
<gene>
    <name evidence="15" type="ORF">ABW22_16110</name>
</gene>
<evidence type="ECO:0000256" key="10">
    <source>
        <dbReference type="ARBA" id="ARBA00059827"/>
    </source>
</evidence>
<evidence type="ECO:0000256" key="9">
    <source>
        <dbReference type="ARBA" id="ARBA00023136"/>
    </source>
</evidence>
<dbReference type="PANTHER" id="PTHR42878">
    <property type="entry name" value="TWO-COMPONENT HISTIDINE KINASE"/>
    <property type="match status" value="1"/>
</dbReference>
<dbReference type="GO" id="GO:0000155">
    <property type="term" value="F:phosphorelay sensor kinase activity"/>
    <property type="evidence" value="ECO:0007669"/>
    <property type="project" value="InterPro"/>
</dbReference>
<dbReference type="GO" id="GO:0005886">
    <property type="term" value="C:plasma membrane"/>
    <property type="evidence" value="ECO:0007669"/>
    <property type="project" value="UniProtKB-SubCell"/>
</dbReference>
<evidence type="ECO:0000256" key="8">
    <source>
        <dbReference type="ARBA" id="ARBA00022840"/>
    </source>
</evidence>
<evidence type="ECO:0000256" key="11">
    <source>
        <dbReference type="ARBA" id="ARBA00070616"/>
    </source>
</evidence>
<dbReference type="InterPro" id="IPR013767">
    <property type="entry name" value="PAS_fold"/>
</dbReference>
<dbReference type="Pfam" id="PF00989">
    <property type="entry name" value="PAS"/>
    <property type="match status" value="1"/>
</dbReference>
<comment type="function">
    <text evidence="10">Putative oxygen sensor; modulates the activity of FixJ, a transcriptional activator of nitrogen fixation fixK gene. FixL probably acts as a kinase that phosphorylates FixJ.</text>
</comment>
<dbReference type="EMBL" id="LDUG01000061">
    <property type="protein sequence ID" value="KVW91319.1"/>
    <property type="molecule type" value="Genomic_DNA"/>
</dbReference>